<dbReference type="GO" id="GO:0016787">
    <property type="term" value="F:hydrolase activity"/>
    <property type="evidence" value="ECO:0007669"/>
    <property type="project" value="InterPro"/>
</dbReference>
<dbReference type="OrthoDB" id="10264956at2759"/>
<evidence type="ECO:0008006" key="3">
    <source>
        <dbReference type="Google" id="ProtNLM"/>
    </source>
</evidence>
<dbReference type="InterPro" id="IPR008594">
    <property type="entry name" value="DcpS/DCS2"/>
</dbReference>
<dbReference type="Proteomes" id="UP000660262">
    <property type="component" value="Unassembled WGS sequence"/>
</dbReference>
<reference evidence="1" key="1">
    <citation type="submission" date="2020-10" db="EMBL/GenBank/DDBJ databases">
        <title>Unveiling of a novel bifunctional photoreceptor, Dualchrome1, isolated from a cosmopolitan green alga.</title>
        <authorList>
            <person name="Suzuki S."/>
            <person name="Kawachi M."/>
        </authorList>
    </citation>
    <scope>NUCLEOTIDE SEQUENCE</scope>
    <source>
        <strain evidence="1">NIES 2893</strain>
    </source>
</reference>
<dbReference type="AlphaFoldDB" id="A0A830I265"/>
<evidence type="ECO:0000313" key="2">
    <source>
        <dbReference type="Proteomes" id="UP000660262"/>
    </source>
</evidence>
<dbReference type="PANTHER" id="PTHR12978:SF0">
    <property type="entry name" value="M7GPPPX DIPHOSPHATASE"/>
    <property type="match status" value="1"/>
</dbReference>
<proteinExistence type="predicted"/>
<dbReference type="GO" id="GO:0000340">
    <property type="term" value="F:RNA 7-methylguanosine cap binding"/>
    <property type="evidence" value="ECO:0007669"/>
    <property type="project" value="TreeGrafter"/>
</dbReference>
<organism evidence="1 2">
    <name type="scientific">Pycnococcus provasolii</name>
    <dbReference type="NCBI Taxonomy" id="41880"/>
    <lineage>
        <taxon>Eukaryota</taxon>
        <taxon>Viridiplantae</taxon>
        <taxon>Chlorophyta</taxon>
        <taxon>Pseudoscourfieldiophyceae</taxon>
        <taxon>Pseudoscourfieldiales</taxon>
        <taxon>Pycnococcaceae</taxon>
        <taxon>Pycnococcus</taxon>
    </lineage>
</organism>
<name>A0A830I265_9CHLO</name>
<dbReference type="SUPFAM" id="SSF54197">
    <property type="entry name" value="HIT-like"/>
    <property type="match status" value="1"/>
</dbReference>
<dbReference type="Gene3D" id="3.30.428.10">
    <property type="entry name" value="HIT-like"/>
    <property type="match status" value="1"/>
</dbReference>
<evidence type="ECO:0000313" key="1">
    <source>
        <dbReference type="EMBL" id="GHP11159.1"/>
    </source>
</evidence>
<dbReference type="EMBL" id="BNJQ01000033">
    <property type="protein sequence ID" value="GHP11159.1"/>
    <property type="molecule type" value="Genomic_DNA"/>
</dbReference>
<sequence length="390" mass="43580">MSPLPPTTGVRDEDLPAHKRMKWSCAGLFVGASPPPSSVGSADALGSSHHMSSVSQVSLREVLSNQDSALAVTAHLHVKEERASDVVKESSALALSPPVLLKIRQTPLPSSEEEIQMLLNQMVAQPSNLKPRMPYSGTEYGYYTCEVPASIAVDVVCAHMLPDSVADEEARNKLHEKHVLRNTATPTYMVRETPADYLSAHLPYINDIPAGAIAWVYKILAGEKEKERLLFNDKDMLLNVDPKWSTHPDVCPSDNENKHVLKNHDSTKNLYCLGLCHRLDVKSIRDLTDEHIPLLSHMLDEGTKRIEEVYGTPRNALRVFVHYPPQFYHFHVHYTSVDGVDFGINTERAHLLEDIIDNLKCDGSFYKKANLTCRLGATDKLWKKFQNLSG</sequence>
<dbReference type="Pfam" id="PF11969">
    <property type="entry name" value="DcpS_C"/>
    <property type="match status" value="1"/>
</dbReference>
<keyword evidence="2" id="KW-1185">Reference proteome</keyword>
<dbReference type="PANTHER" id="PTHR12978">
    <property type="entry name" value="HISTIDINE TRIAD HIT PROTEIN MEMBER"/>
    <property type="match status" value="1"/>
</dbReference>
<dbReference type="InterPro" id="IPR036265">
    <property type="entry name" value="HIT-like_sf"/>
</dbReference>
<dbReference type="GO" id="GO:0000290">
    <property type="term" value="P:deadenylation-dependent decapping of nuclear-transcribed mRNA"/>
    <property type="evidence" value="ECO:0007669"/>
    <property type="project" value="InterPro"/>
</dbReference>
<accession>A0A830I265</accession>
<dbReference type="GO" id="GO:0000932">
    <property type="term" value="C:P-body"/>
    <property type="evidence" value="ECO:0007669"/>
    <property type="project" value="TreeGrafter"/>
</dbReference>
<dbReference type="GO" id="GO:0005634">
    <property type="term" value="C:nucleus"/>
    <property type="evidence" value="ECO:0007669"/>
    <property type="project" value="TreeGrafter"/>
</dbReference>
<comment type="caution">
    <text evidence="1">The sequence shown here is derived from an EMBL/GenBank/DDBJ whole genome shotgun (WGS) entry which is preliminary data.</text>
</comment>
<gene>
    <name evidence="1" type="ORF">PPROV_000988900</name>
</gene>
<protein>
    <recommendedName>
        <fullName evidence="3">Scavenger mRNA decapping enzyme</fullName>
    </recommendedName>
</protein>